<dbReference type="Gene3D" id="2.40.10.10">
    <property type="entry name" value="Trypsin-like serine proteases"/>
    <property type="match status" value="1"/>
</dbReference>
<dbReference type="PRINTS" id="PR00722">
    <property type="entry name" value="CHYMOTRYPSIN"/>
</dbReference>
<dbReference type="InterPro" id="IPR001314">
    <property type="entry name" value="Peptidase_S1A"/>
</dbReference>
<dbReference type="InterPro" id="IPR043504">
    <property type="entry name" value="Peptidase_S1_PA_chymotrypsin"/>
</dbReference>
<dbReference type="SMART" id="SM00020">
    <property type="entry name" value="Tryp_SPc"/>
    <property type="match status" value="1"/>
</dbReference>
<evidence type="ECO:0000313" key="5">
    <source>
        <dbReference type="Proteomes" id="UP000653308"/>
    </source>
</evidence>
<dbReference type="Pfam" id="PF13517">
    <property type="entry name" value="FG-GAP_3"/>
    <property type="match status" value="2"/>
</dbReference>
<dbReference type="InterPro" id="IPR009003">
    <property type="entry name" value="Peptidase_S1_PA"/>
</dbReference>
<protein>
    <submittedName>
        <fullName evidence="4">Hydrolase</fullName>
    </submittedName>
</protein>
<feature type="chain" id="PRO_5045118692" evidence="2">
    <location>
        <begin position="35"/>
        <end position="519"/>
    </location>
</feature>
<dbReference type="RefSeq" id="WP_190199004.1">
    <property type="nucleotide sequence ID" value="NZ_BMWE01000010.1"/>
</dbReference>
<dbReference type="InterPro" id="IPR001254">
    <property type="entry name" value="Trypsin_dom"/>
</dbReference>
<evidence type="ECO:0000313" key="4">
    <source>
        <dbReference type="EMBL" id="GGY26931.1"/>
    </source>
</evidence>
<dbReference type="InterPro" id="IPR013517">
    <property type="entry name" value="FG-GAP"/>
</dbReference>
<comment type="caution">
    <text evidence="4">The sequence shown here is derived from an EMBL/GenBank/DDBJ whole genome shotgun (WGS) entry which is preliminary data.</text>
</comment>
<dbReference type="PANTHER" id="PTHR24260:SF136">
    <property type="entry name" value="GH08193P-RELATED"/>
    <property type="match status" value="1"/>
</dbReference>
<sequence length="519" mass="55192">MTYPRSRAKRTAWTAGVLAAGLAAGLLSSSPAQSMGGDEVTGGADPFAVKLHLTIGKDNDRACSGTLVDEQWVLTAASCFAADPRTATKIAAGAPPYPTVVTADGNRPAAAPEKQKVLELLPHPDRDLVMARVDDPSVENPLDGPFPDRNRADVATVAPAQGDQLRAVGFGRTGSDWVPGKAHTGDFRVDTVDSATLGISPTSGGAVCPGDAGGPVLNARGKLVGIVTASWGGGCFNSDETRTGALATRVDDIADWVQRVRMTHRRKFIKDAMTTADFNGDGRTDVASHMADGTIQVFYSRPDGTLQFGTYLPALGNSRVQQILAGDFDDAPGVEVITVWDSGDVFIGSKREPSPFWIGKKLWTDTTWKQLLPAAVLHSATPARDTPLFQWPDGSLYTYKRDAGGDLVNQKKSMWPDKTWKKERIATADFNGDGREDIAAVAADGALHLYPGKADGTFDKARSMWSGKDWTSYRPLLSGDFNGDGKADLASVEVNGELRWFAGDGKGALAAGKSMWPKV</sequence>
<gene>
    <name evidence="4" type="ORF">GCM10010384_37530</name>
</gene>
<accession>A0ABQ2ZVA3</accession>
<feature type="domain" description="Peptidase S1" evidence="3">
    <location>
        <begin position="34"/>
        <end position="262"/>
    </location>
</feature>
<organism evidence="4 5">
    <name type="scientific">Streptomyces djakartensis</name>
    <dbReference type="NCBI Taxonomy" id="68193"/>
    <lineage>
        <taxon>Bacteria</taxon>
        <taxon>Bacillati</taxon>
        <taxon>Actinomycetota</taxon>
        <taxon>Actinomycetes</taxon>
        <taxon>Kitasatosporales</taxon>
        <taxon>Streptomycetaceae</taxon>
        <taxon>Streptomyces</taxon>
    </lineage>
</organism>
<dbReference type="EMBL" id="BMWE01000010">
    <property type="protein sequence ID" value="GGY26931.1"/>
    <property type="molecule type" value="Genomic_DNA"/>
</dbReference>
<dbReference type="Gene3D" id="2.40.128.340">
    <property type="match status" value="1"/>
</dbReference>
<proteinExistence type="predicted"/>
<dbReference type="PROSITE" id="PS50240">
    <property type="entry name" value="TRYPSIN_DOM"/>
    <property type="match status" value="1"/>
</dbReference>
<dbReference type="PANTHER" id="PTHR24260">
    <property type="match status" value="1"/>
</dbReference>
<keyword evidence="4" id="KW-0378">Hydrolase</keyword>
<dbReference type="SUPFAM" id="SSF69318">
    <property type="entry name" value="Integrin alpha N-terminal domain"/>
    <property type="match status" value="1"/>
</dbReference>
<dbReference type="InterPro" id="IPR051333">
    <property type="entry name" value="CLIP_Serine_Protease"/>
</dbReference>
<evidence type="ECO:0000256" key="2">
    <source>
        <dbReference type="SAM" id="SignalP"/>
    </source>
</evidence>
<keyword evidence="1 2" id="KW-0732">Signal</keyword>
<feature type="signal peptide" evidence="2">
    <location>
        <begin position="1"/>
        <end position="34"/>
    </location>
</feature>
<dbReference type="SUPFAM" id="SSF50494">
    <property type="entry name" value="Trypsin-like serine proteases"/>
    <property type="match status" value="1"/>
</dbReference>
<dbReference type="GO" id="GO:0016787">
    <property type="term" value="F:hydrolase activity"/>
    <property type="evidence" value="ECO:0007669"/>
    <property type="project" value="UniProtKB-KW"/>
</dbReference>
<evidence type="ECO:0000259" key="3">
    <source>
        <dbReference type="PROSITE" id="PS50240"/>
    </source>
</evidence>
<dbReference type="Pfam" id="PF00089">
    <property type="entry name" value="Trypsin"/>
    <property type="match status" value="1"/>
</dbReference>
<reference evidence="5" key="1">
    <citation type="journal article" date="2019" name="Int. J. Syst. Evol. Microbiol.">
        <title>The Global Catalogue of Microorganisms (GCM) 10K type strain sequencing project: providing services to taxonomists for standard genome sequencing and annotation.</title>
        <authorList>
            <consortium name="The Broad Institute Genomics Platform"/>
            <consortium name="The Broad Institute Genome Sequencing Center for Infectious Disease"/>
            <person name="Wu L."/>
            <person name="Ma J."/>
        </authorList>
    </citation>
    <scope>NUCLEOTIDE SEQUENCE [LARGE SCALE GENOMIC DNA]</scope>
    <source>
        <strain evidence="5">JCM 4957</strain>
    </source>
</reference>
<name>A0ABQ2ZVA3_9ACTN</name>
<evidence type="ECO:0000256" key="1">
    <source>
        <dbReference type="ARBA" id="ARBA00022729"/>
    </source>
</evidence>
<dbReference type="Proteomes" id="UP000653308">
    <property type="component" value="Unassembled WGS sequence"/>
</dbReference>
<keyword evidence="5" id="KW-1185">Reference proteome</keyword>
<dbReference type="InterPro" id="IPR028994">
    <property type="entry name" value="Integrin_alpha_N"/>
</dbReference>